<name>A0A7Z7HP69_9PROT</name>
<proteinExistence type="predicted"/>
<evidence type="ECO:0000313" key="1">
    <source>
        <dbReference type="EMBL" id="SMB22258.1"/>
    </source>
</evidence>
<dbReference type="InterPro" id="IPR023213">
    <property type="entry name" value="CAT-like_dom_sf"/>
</dbReference>
<dbReference type="Proteomes" id="UP000242886">
    <property type="component" value="Chromosome SDENCHOL"/>
</dbReference>
<dbReference type="EMBL" id="LT837803">
    <property type="protein sequence ID" value="SMB22258.1"/>
    <property type="molecule type" value="Genomic_DNA"/>
</dbReference>
<dbReference type="Gene3D" id="3.30.559.10">
    <property type="entry name" value="Chloramphenicol acetyltransferase-like domain"/>
    <property type="match status" value="1"/>
</dbReference>
<evidence type="ECO:0000313" key="2">
    <source>
        <dbReference type="Proteomes" id="UP000242886"/>
    </source>
</evidence>
<sequence length="438" mass="48166">MPRWARRVVSSLVYISRMTATTPVRSTVALAALPALAPLVGIDRPLSVSEYCHAAVGHHPQSHLRAREAVVVLEGCGTVDPAAWQAALDRVAAVNPGTRLRLLGKRRRARWVSDGPPPQLRVVDDCAWDGRCSAGAEALFAGRLALEAGQVAEVIAVRAHPQAGEMKLIFRVSHAAMDGVGVIHFMQETFRALRGDPLLGSNAGFTDTELMLSASRPVTWPPRAQLAHMTGGAQGDERGGIWRRISIEGPQPNLLPRLVALLGEYAHRHSDKIARIVMPSNLRRHAPKLLATANFVNTLYFDLPAGADLDVEDIKERLRVLHDDNADLNFHRMFELLRHLPFAWLDGMLGVTEKSYRSGRFFETAVLSMLGSYKKSQFSGGGFAATTLYVLPQLDNVFLMVAGLQGNYEITVGMRRVFASNGRLEDFLAYLEQRLKMG</sequence>
<accession>A0A7Z7HP69</accession>
<gene>
    <name evidence="1" type="ORF">SDENCHOL_10524</name>
</gene>
<evidence type="ECO:0008006" key="3">
    <source>
        <dbReference type="Google" id="ProtNLM"/>
    </source>
</evidence>
<reference evidence="1" key="1">
    <citation type="submission" date="2017-03" db="EMBL/GenBank/DDBJ databases">
        <authorList>
            <consortium name="AG Boll"/>
        </authorList>
    </citation>
    <scope>NUCLEOTIDE SEQUENCE [LARGE SCALE GENOMIC DNA]</scope>
    <source>
        <strain evidence="1">Chol</strain>
    </source>
</reference>
<protein>
    <recommendedName>
        <fullName evidence="3">Condensation domain-containing protein</fullName>
    </recommendedName>
</protein>
<dbReference type="SUPFAM" id="SSF52777">
    <property type="entry name" value="CoA-dependent acyltransferases"/>
    <property type="match status" value="1"/>
</dbReference>
<organism evidence="1 2">
    <name type="scientific">Sterolibacterium denitrificans</name>
    <dbReference type="NCBI Taxonomy" id="157592"/>
    <lineage>
        <taxon>Bacteria</taxon>
        <taxon>Pseudomonadati</taxon>
        <taxon>Pseudomonadota</taxon>
        <taxon>Betaproteobacteria</taxon>
        <taxon>Nitrosomonadales</taxon>
        <taxon>Sterolibacteriaceae</taxon>
        <taxon>Sterolibacterium</taxon>
    </lineage>
</organism>
<dbReference type="RefSeq" id="WP_154715917.1">
    <property type="nucleotide sequence ID" value="NZ_LT837803.1"/>
</dbReference>
<dbReference type="AlphaFoldDB" id="A0A7Z7HP69"/>
<keyword evidence="2" id="KW-1185">Reference proteome</keyword>